<keyword evidence="3" id="KW-1185">Reference proteome</keyword>
<dbReference type="PANTHER" id="PTHR31573:SF1">
    <property type="entry name" value="DNA OXIDATIVE DEMETHYLASE ALKBH2"/>
    <property type="match status" value="1"/>
</dbReference>
<dbReference type="SUPFAM" id="SSF51197">
    <property type="entry name" value="Clavaminate synthase-like"/>
    <property type="match status" value="1"/>
</dbReference>
<feature type="domain" description="Fe2OG dioxygenase" evidence="1">
    <location>
        <begin position="119"/>
        <end position="216"/>
    </location>
</feature>
<dbReference type="InterPro" id="IPR027450">
    <property type="entry name" value="AlkB-like"/>
</dbReference>
<dbReference type="Gene3D" id="2.60.120.590">
    <property type="entry name" value="Alpha-ketoglutarate-dependent dioxygenase AlkB-like"/>
    <property type="match status" value="1"/>
</dbReference>
<name>A0ABX7QT40_9GAMM</name>
<proteinExistence type="predicted"/>
<sequence length="222" mass="25917">MMKSQLPLFVAAEKPFTKLMLTKDKLATDKPTQDEPWQLIRGYLSENQQRLLWQESLEYPFSRPTIKVFGKMHTIPRSQVWFGDSGCDYLYSGLMIEALPWPHYLARLRQQLTQDFSLQLNGVLVNHYANGQQRMGWHSDDEPELASQSAIVSLSLGATRDFDIRHKQNGAKHRIALAAGDLLLMHWPMQRDWQHSLPSRTKLANPRLNFTFRQIIPFYHQR</sequence>
<protein>
    <submittedName>
        <fullName evidence="2">Alpha-ketoglutarate-dependent dioxygenase AlkB</fullName>
    </submittedName>
</protein>
<dbReference type="PANTHER" id="PTHR31573">
    <property type="entry name" value="ALPHA-KETOGLUTARATE-DEPENDENT DIOXYGENASE ALKB HOMOLOG 2"/>
    <property type="match status" value="1"/>
</dbReference>
<evidence type="ECO:0000259" key="1">
    <source>
        <dbReference type="PROSITE" id="PS51471"/>
    </source>
</evidence>
<reference evidence="2 3" key="1">
    <citation type="submission" date="2021-03" db="EMBL/GenBank/DDBJ databases">
        <title>Novel species identification of genus Shewanella.</title>
        <authorList>
            <person name="Liu G."/>
            <person name="Zhang Q."/>
        </authorList>
    </citation>
    <scope>NUCLEOTIDE SEQUENCE [LARGE SCALE GENOMIC DNA]</scope>
    <source>
        <strain evidence="2 3">FJAT-51800</strain>
    </source>
</reference>
<dbReference type="EMBL" id="CP071503">
    <property type="protein sequence ID" value="QSX34637.1"/>
    <property type="molecule type" value="Genomic_DNA"/>
</dbReference>
<keyword evidence="2" id="KW-0560">Oxidoreductase</keyword>
<evidence type="ECO:0000313" key="2">
    <source>
        <dbReference type="EMBL" id="QSX34637.1"/>
    </source>
</evidence>
<accession>A0ABX7QT40</accession>
<evidence type="ECO:0000313" key="3">
    <source>
        <dbReference type="Proteomes" id="UP000662770"/>
    </source>
</evidence>
<dbReference type="Pfam" id="PF13532">
    <property type="entry name" value="2OG-FeII_Oxy_2"/>
    <property type="match status" value="1"/>
</dbReference>
<dbReference type="PROSITE" id="PS51471">
    <property type="entry name" value="FE2OG_OXY"/>
    <property type="match status" value="1"/>
</dbReference>
<dbReference type="GO" id="GO:0051213">
    <property type="term" value="F:dioxygenase activity"/>
    <property type="evidence" value="ECO:0007669"/>
    <property type="project" value="UniProtKB-KW"/>
</dbReference>
<keyword evidence="2" id="KW-0223">Dioxygenase</keyword>
<gene>
    <name evidence="2" type="ORF">JYB87_05210</name>
</gene>
<organism evidence="2 3">
    <name type="scientific">Shewanella avicenniae</name>
    <dbReference type="NCBI Taxonomy" id="2814294"/>
    <lineage>
        <taxon>Bacteria</taxon>
        <taxon>Pseudomonadati</taxon>
        <taxon>Pseudomonadota</taxon>
        <taxon>Gammaproteobacteria</taxon>
        <taxon>Alteromonadales</taxon>
        <taxon>Shewanellaceae</taxon>
        <taxon>Shewanella</taxon>
    </lineage>
</organism>
<dbReference type="Proteomes" id="UP000662770">
    <property type="component" value="Chromosome"/>
</dbReference>
<dbReference type="InterPro" id="IPR037151">
    <property type="entry name" value="AlkB-like_sf"/>
</dbReference>
<dbReference type="InterPro" id="IPR005123">
    <property type="entry name" value="Oxoglu/Fe-dep_dioxygenase_dom"/>
</dbReference>
<dbReference type="InterPro" id="IPR032852">
    <property type="entry name" value="ALKBH2"/>
</dbReference>